<comment type="caution">
    <text evidence="1">The sequence shown here is derived from an EMBL/GenBank/DDBJ whole genome shotgun (WGS) entry which is preliminary data.</text>
</comment>
<dbReference type="EMBL" id="REGN01000082">
    <property type="protein sequence ID" value="RNA44631.1"/>
    <property type="molecule type" value="Genomic_DNA"/>
</dbReference>
<evidence type="ECO:0000313" key="2">
    <source>
        <dbReference type="Proteomes" id="UP000276133"/>
    </source>
</evidence>
<evidence type="ECO:0000313" key="1">
    <source>
        <dbReference type="EMBL" id="RNA44631.1"/>
    </source>
</evidence>
<sequence>MKIFKYSVIRLVPLLMNQRLAQFDIDFTKLIYARILLSLDSMLKIKLKKDDQNYQKSNKLLIFDNSLFFSFKFDSGIVNVLTNNIKIILKISLSDGSKFLFIWLRLIIFLIDVADSCSPPCIKSSTNLHIRLNESNKTNKF</sequence>
<keyword evidence="2" id="KW-1185">Reference proteome</keyword>
<reference evidence="1 2" key="1">
    <citation type="journal article" date="2018" name="Sci. Rep.">
        <title>Genomic signatures of local adaptation to the degree of environmental predictability in rotifers.</title>
        <authorList>
            <person name="Franch-Gras L."/>
            <person name="Hahn C."/>
            <person name="Garcia-Roger E.M."/>
            <person name="Carmona M.J."/>
            <person name="Serra M."/>
            <person name="Gomez A."/>
        </authorList>
    </citation>
    <scope>NUCLEOTIDE SEQUENCE [LARGE SCALE GENOMIC DNA]</scope>
    <source>
        <strain evidence="1">HYR1</strain>
    </source>
</reference>
<organism evidence="1 2">
    <name type="scientific">Brachionus plicatilis</name>
    <name type="common">Marine rotifer</name>
    <name type="synonym">Brachionus muelleri</name>
    <dbReference type="NCBI Taxonomy" id="10195"/>
    <lineage>
        <taxon>Eukaryota</taxon>
        <taxon>Metazoa</taxon>
        <taxon>Spiralia</taxon>
        <taxon>Gnathifera</taxon>
        <taxon>Rotifera</taxon>
        <taxon>Eurotatoria</taxon>
        <taxon>Monogononta</taxon>
        <taxon>Pseudotrocha</taxon>
        <taxon>Ploima</taxon>
        <taxon>Brachionidae</taxon>
        <taxon>Brachionus</taxon>
    </lineage>
</organism>
<accession>A0A3M7TAI2</accession>
<proteinExistence type="predicted"/>
<protein>
    <submittedName>
        <fullName evidence="1">Uncharacterized protein</fullName>
    </submittedName>
</protein>
<dbReference type="Proteomes" id="UP000276133">
    <property type="component" value="Unassembled WGS sequence"/>
</dbReference>
<name>A0A3M7TAI2_BRAPC</name>
<gene>
    <name evidence="1" type="ORF">BpHYR1_035225</name>
</gene>
<dbReference type="AlphaFoldDB" id="A0A3M7TAI2"/>